<evidence type="ECO:0000259" key="10">
    <source>
        <dbReference type="PROSITE" id="PS51195"/>
    </source>
</evidence>
<dbReference type="NCBIfam" id="NF008394">
    <property type="entry name" value="PRK11192.1"/>
    <property type="match status" value="1"/>
</dbReference>
<dbReference type="PANTHER" id="PTHR47959">
    <property type="entry name" value="ATP-DEPENDENT RNA HELICASE RHLE-RELATED"/>
    <property type="match status" value="1"/>
</dbReference>
<feature type="compositionally biased region" description="Basic residues" evidence="7">
    <location>
        <begin position="384"/>
        <end position="413"/>
    </location>
</feature>
<name>G4QJZ4_GLANF</name>
<dbReference type="PROSITE" id="PS51192">
    <property type="entry name" value="HELICASE_ATP_BIND_1"/>
    <property type="match status" value="1"/>
</dbReference>
<evidence type="ECO:0000256" key="5">
    <source>
        <dbReference type="HAMAP-Rule" id="MF_00967"/>
    </source>
</evidence>
<dbReference type="InterPro" id="IPR014001">
    <property type="entry name" value="Helicase_ATP-bd"/>
</dbReference>
<reference evidence="11 12" key="1">
    <citation type="journal article" date="2011" name="J. Bacteriol.">
        <title>Complete genome sequence of seawater bacterium Glaciecola nitratireducens FR1064T.</title>
        <authorList>
            <person name="Bian F."/>
            <person name="Qin Q.L."/>
            <person name="Xie B.B."/>
            <person name="Shu Y.L."/>
            <person name="Zhang X.Y."/>
            <person name="Yu Y."/>
            <person name="Chen B."/>
            <person name="Chen X.L."/>
            <person name="Zhou B.C."/>
            <person name="Zhang Y.Z."/>
        </authorList>
    </citation>
    <scope>NUCLEOTIDE SEQUENCE [LARGE SCALE GENOMIC DNA]</scope>
    <source>
        <strain evidence="12">JCM 12485 / KCTC 12276 / FR1064</strain>
    </source>
</reference>
<dbReference type="AlphaFoldDB" id="G4QJZ4"/>
<dbReference type="Gene3D" id="3.40.50.300">
    <property type="entry name" value="P-loop containing nucleotide triphosphate hydrolases"/>
    <property type="match status" value="2"/>
</dbReference>
<dbReference type="STRING" id="1085623.GNIT_0979"/>
<keyword evidence="3 5" id="KW-0347">Helicase</keyword>
<dbReference type="InterPro" id="IPR014014">
    <property type="entry name" value="RNA_helicase_DEAD_Q_motif"/>
</dbReference>
<comment type="function">
    <text evidence="5">DEAD-box RNA helicase involved in the assembly of the 50S ribosomal subunit at low temperature. Exhibits RNA-stimulated ATP hydrolysis and RNA unwinding activity.</text>
</comment>
<feature type="domain" description="Helicase ATP-binding" evidence="8">
    <location>
        <begin position="31"/>
        <end position="205"/>
    </location>
</feature>
<evidence type="ECO:0000259" key="8">
    <source>
        <dbReference type="PROSITE" id="PS51192"/>
    </source>
</evidence>
<dbReference type="InterPro" id="IPR028621">
    <property type="entry name" value="DEAD_helicase_SrmB"/>
</dbReference>
<evidence type="ECO:0000313" key="12">
    <source>
        <dbReference type="Proteomes" id="UP000009282"/>
    </source>
</evidence>
<dbReference type="GO" id="GO:0003676">
    <property type="term" value="F:nucleic acid binding"/>
    <property type="evidence" value="ECO:0007669"/>
    <property type="project" value="InterPro"/>
</dbReference>
<evidence type="ECO:0000256" key="1">
    <source>
        <dbReference type="ARBA" id="ARBA00022741"/>
    </source>
</evidence>
<dbReference type="PROSITE" id="PS00039">
    <property type="entry name" value="DEAD_ATP_HELICASE"/>
    <property type="match status" value="1"/>
</dbReference>
<dbReference type="OrthoDB" id="9805696at2"/>
<comment type="similarity">
    <text evidence="5">Belongs to the DEAD box helicase family. SrmB subfamily.</text>
</comment>
<keyword evidence="5" id="KW-0963">Cytoplasm</keyword>
<dbReference type="PANTHER" id="PTHR47959:SF3">
    <property type="entry name" value="ATP-DEPENDENT RNA HELICASE SRMB"/>
    <property type="match status" value="1"/>
</dbReference>
<evidence type="ECO:0000256" key="7">
    <source>
        <dbReference type="SAM" id="MobiDB-lite"/>
    </source>
</evidence>
<dbReference type="InterPro" id="IPR011545">
    <property type="entry name" value="DEAD/DEAH_box_helicase_dom"/>
</dbReference>
<feature type="domain" description="Helicase C-terminal" evidence="9">
    <location>
        <begin position="235"/>
        <end position="382"/>
    </location>
</feature>
<accession>G4QJZ4</accession>
<dbReference type="GO" id="GO:0016887">
    <property type="term" value="F:ATP hydrolysis activity"/>
    <property type="evidence" value="ECO:0007669"/>
    <property type="project" value="RHEA"/>
</dbReference>
<dbReference type="HAMAP" id="MF_00967">
    <property type="entry name" value="DEAD_helicase_SrmB"/>
    <property type="match status" value="1"/>
</dbReference>
<dbReference type="RefSeq" id="WP_014107991.1">
    <property type="nucleotide sequence ID" value="NC_016041.1"/>
</dbReference>
<dbReference type="Pfam" id="PF00271">
    <property type="entry name" value="Helicase_C"/>
    <property type="match status" value="1"/>
</dbReference>
<dbReference type="eggNOG" id="COG0513">
    <property type="taxonomic scope" value="Bacteria"/>
</dbReference>
<protein>
    <recommendedName>
        <fullName evidence="5">ATP-dependent RNA helicase SrmB</fullName>
        <ecNumber evidence="5">3.6.4.13</ecNumber>
    </recommendedName>
</protein>
<evidence type="ECO:0000256" key="6">
    <source>
        <dbReference type="PROSITE-ProRule" id="PRU00552"/>
    </source>
</evidence>
<evidence type="ECO:0000256" key="4">
    <source>
        <dbReference type="ARBA" id="ARBA00022840"/>
    </source>
</evidence>
<comment type="subunit">
    <text evidence="5">Interacts with the 50S ribosomal subunit.</text>
</comment>
<dbReference type="SMART" id="SM00487">
    <property type="entry name" value="DEXDc"/>
    <property type="match status" value="1"/>
</dbReference>
<dbReference type="EC" id="3.6.4.13" evidence="5"/>
<dbReference type="InterPro" id="IPR027417">
    <property type="entry name" value="P-loop_NTPase"/>
</dbReference>
<comment type="subcellular location">
    <subcellularLocation>
        <location evidence="5">Cytoplasm</location>
    </subcellularLocation>
</comment>
<sequence length="423" mass="47229">MFAQLDLDDELCRAVAEMGYERPTSIQSLVIPHAMEGKDILADAPTGTGKTAAFLLPVCQYLLDYPRKDDSSTRALVLVPTRELANQVYEQAVAITKFTHLTCGVITGGINYGTDRETLNAKVDILVATPGRLFEHIEQESFDCRDIESLILDEADRMLDMGFSSIVHQIAGEARWRKQSMLFSATLEGKGVRNFAEELLKDPVTLSADSSRKEKNKIIQWYHLADDLQHKNAILVHHLLNTIESCIVFVKTRERLHNLKDFLASQKFSVTYLQGEMPQDKRNAALASFKAGEVKILIATDVAARGIDVQDISHVINYDMPRGSDIYVHRIGRTGRAGAKGTAISIVEAHDFEKVGKVERYTKEPFKARVIDGLRPKNKPPLVVRKKKVKLTGKAKKAKAKSKAKTKFKKKTTRPSSPKSKEA</sequence>
<dbReference type="PROSITE" id="PS51194">
    <property type="entry name" value="HELICASE_CTER"/>
    <property type="match status" value="1"/>
</dbReference>
<dbReference type="KEGG" id="gni:GNIT_0979"/>
<dbReference type="SMART" id="SM00490">
    <property type="entry name" value="HELICc"/>
    <property type="match status" value="1"/>
</dbReference>
<dbReference type="Proteomes" id="UP000009282">
    <property type="component" value="Chromosome"/>
</dbReference>
<feature type="short sequence motif" description="Q motif" evidence="6">
    <location>
        <begin position="1"/>
        <end position="28"/>
    </location>
</feature>
<organism evidence="11 12">
    <name type="scientific">Glaciecola nitratireducens (strain JCM 12485 / KCTC 12276 / FR1064)</name>
    <dbReference type="NCBI Taxonomy" id="1085623"/>
    <lineage>
        <taxon>Bacteria</taxon>
        <taxon>Pseudomonadati</taxon>
        <taxon>Pseudomonadota</taxon>
        <taxon>Gammaproteobacteria</taxon>
        <taxon>Alteromonadales</taxon>
        <taxon>Alteromonadaceae</taxon>
        <taxon>Brumicola</taxon>
    </lineage>
</organism>
<comment type="catalytic activity">
    <reaction evidence="5">
        <text>ATP + H2O = ADP + phosphate + H(+)</text>
        <dbReference type="Rhea" id="RHEA:13065"/>
        <dbReference type="ChEBI" id="CHEBI:15377"/>
        <dbReference type="ChEBI" id="CHEBI:15378"/>
        <dbReference type="ChEBI" id="CHEBI:30616"/>
        <dbReference type="ChEBI" id="CHEBI:43474"/>
        <dbReference type="ChEBI" id="CHEBI:456216"/>
        <dbReference type="EC" id="3.6.4.13"/>
    </reaction>
</comment>
<dbReference type="GO" id="GO:0003724">
    <property type="term" value="F:RNA helicase activity"/>
    <property type="evidence" value="ECO:0007669"/>
    <property type="project" value="UniProtKB-UniRule"/>
</dbReference>
<dbReference type="CDD" id="cd18787">
    <property type="entry name" value="SF2_C_DEAD"/>
    <property type="match status" value="1"/>
</dbReference>
<keyword evidence="12" id="KW-1185">Reference proteome</keyword>
<dbReference type="Pfam" id="PF00270">
    <property type="entry name" value="DEAD"/>
    <property type="match status" value="1"/>
</dbReference>
<evidence type="ECO:0000313" key="11">
    <source>
        <dbReference type="EMBL" id="AEP29116.1"/>
    </source>
</evidence>
<dbReference type="InterPro" id="IPR001650">
    <property type="entry name" value="Helicase_C-like"/>
</dbReference>
<feature type="domain" description="DEAD-box RNA helicase Q" evidence="10">
    <location>
        <begin position="1"/>
        <end position="28"/>
    </location>
</feature>
<evidence type="ECO:0000259" key="9">
    <source>
        <dbReference type="PROSITE" id="PS51194"/>
    </source>
</evidence>
<dbReference type="GO" id="GO:0000027">
    <property type="term" value="P:ribosomal large subunit assembly"/>
    <property type="evidence" value="ECO:0007669"/>
    <property type="project" value="UniProtKB-UniRule"/>
</dbReference>
<keyword evidence="4 5" id="KW-0067">ATP-binding</keyword>
<dbReference type="EMBL" id="CP003060">
    <property type="protein sequence ID" value="AEP29116.1"/>
    <property type="molecule type" value="Genomic_DNA"/>
</dbReference>
<feature type="compositionally biased region" description="Low complexity" evidence="7">
    <location>
        <begin position="414"/>
        <end position="423"/>
    </location>
</feature>
<evidence type="ECO:0000256" key="2">
    <source>
        <dbReference type="ARBA" id="ARBA00022801"/>
    </source>
</evidence>
<dbReference type="GO" id="GO:0005829">
    <property type="term" value="C:cytosol"/>
    <property type="evidence" value="ECO:0007669"/>
    <property type="project" value="TreeGrafter"/>
</dbReference>
<evidence type="ECO:0000256" key="3">
    <source>
        <dbReference type="ARBA" id="ARBA00022806"/>
    </source>
</evidence>
<proteinExistence type="inferred from homology"/>
<dbReference type="GO" id="GO:0005524">
    <property type="term" value="F:ATP binding"/>
    <property type="evidence" value="ECO:0007669"/>
    <property type="project" value="UniProtKB-UniRule"/>
</dbReference>
<keyword evidence="5" id="KW-0690">Ribosome biogenesis</keyword>
<dbReference type="CDD" id="cd00268">
    <property type="entry name" value="DEADc"/>
    <property type="match status" value="1"/>
</dbReference>
<feature type="region of interest" description="Disordered" evidence="7">
    <location>
        <begin position="376"/>
        <end position="423"/>
    </location>
</feature>
<dbReference type="PROSITE" id="PS51195">
    <property type="entry name" value="Q_MOTIF"/>
    <property type="match status" value="1"/>
</dbReference>
<keyword evidence="1 5" id="KW-0547">Nucleotide-binding</keyword>
<dbReference type="InterPro" id="IPR050079">
    <property type="entry name" value="DEAD_box_RNA_helicase"/>
</dbReference>
<gene>
    <name evidence="5 11" type="primary">srmB</name>
    <name evidence="11" type="ordered locus">GNIT_0979</name>
</gene>
<keyword evidence="2 5" id="KW-0378">Hydrolase</keyword>
<dbReference type="InterPro" id="IPR044742">
    <property type="entry name" value="DEAD/DEAH_RhlB"/>
</dbReference>
<dbReference type="SUPFAM" id="SSF52540">
    <property type="entry name" value="P-loop containing nucleoside triphosphate hydrolases"/>
    <property type="match status" value="1"/>
</dbReference>
<dbReference type="HOGENOM" id="CLU_003041_28_3_6"/>
<dbReference type="InterPro" id="IPR000629">
    <property type="entry name" value="RNA-helicase_DEAD-box_CS"/>
</dbReference>